<dbReference type="PANTHER" id="PTHR30287">
    <property type="entry name" value="MEMBRANE COMPONENT OF PREDICTED ABC SUPERFAMILY METABOLITE UPTAKE TRANSPORTER"/>
    <property type="match status" value="1"/>
</dbReference>
<dbReference type="InterPro" id="IPR038766">
    <property type="entry name" value="Membrane_comp_ABC_pdt"/>
</dbReference>
<feature type="non-terminal residue" evidence="1">
    <location>
        <position position="1"/>
    </location>
</feature>
<dbReference type="AlphaFoldDB" id="A0A382BG95"/>
<dbReference type="PANTHER" id="PTHR30287:SF1">
    <property type="entry name" value="INNER MEMBRANE PROTEIN"/>
    <property type="match status" value="1"/>
</dbReference>
<name>A0A382BG95_9ZZZZ</name>
<organism evidence="1">
    <name type="scientific">marine metagenome</name>
    <dbReference type="NCBI Taxonomy" id="408172"/>
    <lineage>
        <taxon>unclassified sequences</taxon>
        <taxon>metagenomes</taxon>
        <taxon>ecological metagenomes</taxon>
    </lineage>
</organism>
<accession>A0A382BG95</accession>
<dbReference type="GO" id="GO:0005886">
    <property type="term" value="C:plasma membrane"/>
    <property type="evidence" value="ECO:0007669"/>
    <property type="project" value="TreeGrafter"/>
</dbReference>
<feature type="non-terminal residue" evidence="1">
    <location>
        <position position="98"/>
    </location>
</feature>
<protein>
    <submittedName>
        <fullName evidence="1">Uncharacterized protein</fullName>
    </submittedName>
</protein>
<dbReference type="EMBL" id="UINC01029492">
    <property type="protein sequence ID" value="SVB12302.1"/>
    <property type="molecule type" value="Genomic_DNA"/>
</dbReference>
<gene>
    <name evidence="1" type="ORF">METZ01_LOCUS165156</name>
</gene>
<proteinExistence type="predicted"/>
<reference evidence="1" key="1">
    <citation type="submission" date="2018-05" db="EMBL/GenBank/DDBJ databases">
        <authorList>
            <person name="Lanie J.A."/>
            <person name="Ng W.-L."/>
            <person name="Kazmierczak K.M."/>
            <person name="Andrzejewski T.M."/>
            <person name="Davidsen T.M."/>
            <person name="Wayne K.J."/>
            <person name="Tettelin H."/>
            <person name="Glass J.I."/>
            <person name="Rusch D."/>
            <person name="Podicherti R."/>
            <person name="Tsui H.-C.T."/>
            <person name="Winkler M.E."/>
        </authorList>
    </citation>
    <scope>NUCLEOTIDE SEQUENCE</scope>
</reference>
<evidence type="ECO:0000313" key="1">
    <source>
        <dbReference type="EMBL" id="SVB12302.1"/>
    </source>
</evidence>
<sequence>VLAVTAISSVSFLGDRLQSSIQQQASVVLAADMAFRSTSPLPEDYLTSATNQGLRVAKTISFLSMALANNDNLLASIKATTSAYPLRGTVVLRDFKGE</sequence>